<feature type="transmembrane region" description="Helical" evidence="1">
    <location>
        <begin position="33"/>
        <end position="49"/>
    </location>
</feature>
<evidence type="ECO:0000256" key="1">
    <source>
        <dbReference type="SAM" id="Phobius"/>
    </source>
</evidence>
<dbReference type="Proteomes" id="UP000237466">
    <property type="component" value="Unassembled WGS sequence"/>
</dbReference>
<dbReference type="EMBL" id="PDGH01000126">
    <property type="protein sequence ID" value="POB43905.1"/>
    <property type="molecule type" value="Genomic_DNA"/>
</dbReference>
<proteinExistence type="predicted"/>
<dbReference type="PANTHER" id="PTHR33741">
    <property type="entry name" value="TRANSMEMBRANE PROTEIN DDB_G0269096-RELATED"/>
    <property type="match status" value="1"/>
</dbReference>
<accession>A0A2S3SBB7</accession>
<keyword evidence="1" id="KW-0812">Transmembrane</keyword>
<keyword evidence="1" id="KW-1133">Transmembrane helix</keyword>
<name>A0A2S3SBB7_VIBVL</name>
<dbReference type="EMBL" id="JAFKOQ010000002">
    <property type="protein sequence ID" value="MBN8121311.1"/>
    <property type="molecule type" value="Genomic_DNA"/>
</dbReference>
<keyword evidence="1" id="KW-0472">Membrane</keyword>
<dbReference type="AlphaFoldDB" id="A0A2S3SBB7"/>
<reference evidence="3" key="2">
    <citation type="submission" date="2021-03" db="EMBL/GenBank/DDBJ databases">
        <title>Study of the foodborne Vibrio vulnificus isolates from China.</title>
        <authorList>
            <person name="Zheng Z."/>
            <person name="Ye L."/>
        </authorList>
    </citation>
    <scope>NUCLEOTIDE SEQUENCE</scope>
    <source>
        <strain evidence="3">Vv1582</strain>
    </source>
</reference>
<gene>
    <name evidence="4" type="ORF">CRN52_19435</name>
    <name evidence="3" type="ORF">J0J18_06180</name>
</gene>
<dbReference type="PANTHER" id="PTHR33741:SF5">
    <property type="entry name" value="TRANSMEMBRANE PROTEIN DDB_G0269096-RELATED"/>
    <property type="match status" value="1"/>
</dbReference>
<evidence type="ECO:0000313" key="4">
    <source>
        <dbReference type="EMBL" id="POB43905.1"/>
    </source>
</evidence>
<dbReference type="RefSeq" id="WP_045590995.1">
    <property type="nucleotide sequence ID" value="NZ_CP046833.1"/>
</dbReference>
<organism evidence="4 5">
    <name type="scientific">Vibrio vulnificus</name>
    <dbReference type="NCBI Taxonomy" id="672"/>
    <lineage>
        <taxon>Bacteria</taxon>
        <taxon>Pseudomonadati</taxon>
        <taxon>Pseudomonadota</taxon>
        <taxon>Gammaproteobacteria</taxon>
        <taxon>Vibrionales</taxon>
        <taxon>Vibrionaceae</taxon>
        <taxon>Vibrio</taxon>
    </lineage>
</organism>
<sequence>MNHFTLSLLAGLGAAFAIGVLSFFDSTNQGQFVLLMAPFGATAVLVFGVPNSPLAQPKNVIFGHLITAFVGLFFAHYIGVNPISLALASGLAVSAMLLTKTTHPPAGANPLLIMMTGQNWDFLLTPVLLGAVIIVVIGKGMQKSLKTYA</sequence>
<evidence type="ECO:0000259" key="2">
    <source>
        <dbReference type="Pfam" id="PF04982"/>
    </source>
</evidence>
<feature type="transmembrane region" description="Helical" evidence="1">
    <location>
        <begin position="120"/>
        <end position="138"/>
    </location>
</feature>
<reference evidence="4 5" key="1">
    <citation type="journal article" date="2018" name="Front. Microbiol.">
        <title>Phylogeny of Vibrio vulnificus from the Analysis of the Core-Genome: Implications for Intra-Species Taxonomy.</title>
        <authorList>
            <person name="Roig F.J."/>
            <person name="Gonzalez-Candelas F."/>
            <person name="Sanjuan E."/>
            <person name="Fouz B."/>
            <person name="Feil E.J."/>
            <person name="Llorens C."/>
            <person name="Baker-Austin C."/>
            <person name="Oliver J.D."/>
            <person name="Danin-Poleg Y."/>
            <person name="Gibas C.J."/>
            <person name="Kashi Y."/>
            <person name="Gulig P.A."/>
            <person name="Morrison S.S."/>
            <person name="Amaro C."/>
        </authorList>
    </citation>
    <scope>NUCLEOTIDE SEQUENCE [LARGE SCALE GENOMIC DNA]</scope>
    <source>
        <strain evidence="4 5">CECT4608</strain>
    </source>
</reference>
<protein>
    <submittedName>
        <fullName evidence="4">HPP family protein</fullName>
    </submittedName>
</protein>
<evidence type="ECO:0000313" key="3">
    <source>
        <dbReference type="EMBL" id="MBN8121311.1"/>
    </source>
</evidence>
<dbReference type="InterPro" id="IPR007065">
    <property type="entry name" value="HPP"/>
</dbReference>
<dbReference type="Proteomes" id="UP000664056">
    <property type="component" value="Unassembled WGS sequence"/>
</dbReference>
<comment type="caution">
    <text evidence="4">The sequence shown here is derived from an EMBL/GenBank/DDBJ whole genome shotgun (WGS) entry which is preliminary data.</text>
</comment>
<feature type="transmembrane region" description="Helical" evidence="1">
    <location>
        <begin position="61"/>
        <end position="79"/>
    </location>
</feature>
<evidence type="ECO:0000313" key="5">
    <source>
        <dbReference type="Proteomes" id="UP000237466"/>
    </source>
</evidence>
<feature type="domain" description="HPP transmembrane region" evidence="2">
    <location>
        <begin position="7"/>
        <end position="141"/>
    </location>
</feature>
<dbReference type="Pfam" id="PF04982">
    <property type="entry name" value="TM_HPP"/>
    <property type="match status" value="1"/>
</dbReference>
<dbReference type="InterPro" id="IPR058581">
    <property type="entry name" value="TM_HPP"/>
</dbReference>